<dbReference type="AlphaFoldDB" id="A0ABC9TWR1"/>
<sequence>MMYSARCFRCFLRKSRVVRRDAMKSELFTTINGVFKPKAEP</sequence>
<name>A0ABC9TWR1_CLOSY</name>
<gene>
    <name evidence="1" type="ORF">CLOSYM_02734</name>
</gene>
<reference evidence="1 2" key="1">
    <citation type="submission" date="2013-07" db="EMBL/GenBank/DDBJ databases">
        <authorList>
            <person name="Weinstock G."/>
            <person name="Sodergren E."/>
            <person name="Wylie T."/>
            <person name="Fulton L."/>
            <person name="Fulton R."/>
            <person name="Fronick C."/>
            <person name="O'Laughlin M."/>
            <person name="Godfrey J."/>
            <person name="Miner T."/>
            <person name="Herter B."/>
            <person name="Appelbaum E."/>
            <person name="Cordes M."/>
            <person name="Lek S."/>
            <person name="Wollam A."/>
            <person name="Pepin K.H."/>
            <person name="Palsikar V.B."/>
            <person name="Mitreva M."/>
            <person name="Wilson R.K."/>
        </authorList>
    </citation>
    <scope>NUCLEOTIDE SEQUENCE [LARGE SCALE GENOMIC DNA]</scope>
    <source>
        <strain evidence="1 2">ATCC 14940</strain>
    </source>
</reference>
<dbReference type="Proteomes" id="UP000016491">
    <property type="component" value="Unassembled WGS sequence"/>
</dbReference>
<accession>A0ABC9TWR1</accession>
<organism evidence="1 2">
    <name type="scientific">[Clostridium] symbiosum ATCC 14940</name>
    <dbReference type="NCBI Taxonomy" id="411472"/>
    <lineage>
        <taxon>Bacteria</taxon>
        <taxon>Bacillati</taxon>
        <taxon>Bacillota</taxon>
        <taxon>Clostridia</taxon>
        <taxon>Lachnospirales</taxon>
        <taxon>Lachnospiraceae</taxon>
        <taxon>Otoolea</taxon>
    </lineage>
</organism>
<evidence type="ECO:0000313" key="2">
    <source>
        <dbReference type="Proteomes" id="UP000016491"/>
    </source>
</evidence>
<comment type="caution">
    <text evidence="1">The sequence shown here is derived from an EMBL/GenBank/DDBJ whole genome shotgun (WGS) entry which is preliminary data.</text>
</comment>
<protein>
    <submittedName>
        <fullName evidence="1">Uncharacterized protein</fullName>
    </submittedName>
</protein>
<dbReference type="EMBL" id="AWSU01000211">
    <property type="protein sequence ID" value="ERI76248.1"/>
    <property type="molecule type" value="Genomic_DNA"/>
</dbReference>
<evidence type="ECO:0000313" key="1">
    <source>
        <dbReference type="EMBL" id="ERI76248.1"/>
    </source>
</evidence>
<proteinExistence type="predicted"/>